<evidence type="ECO:0000256" key="1">
    <source>
        <dbReference type="SAM" id="MobiDB-lite"/>
    </source>
</evidence>
<dbReference type="Proteomes" id="UP000283895">
    <property type="component" value="Unassembled WGS sequence"/>
</dbReference>
<feature type="compositionally biased region" description="Polar residues" evidence="1">
    <location>
        <begin position="319"/>
        <end position="338"/>
    </location>
</feature>
<feature type="chain" id="PRO_5019289355" evidence="3">
    <location>
        <begin position="20"/>
        <end position="492"/>
    </location>
</feature>
<dbReference type="OrthoDB" id="4499262at2759"/>
<feature type="signal peptide" evidence="3">
    <location>
        <begin position="1"/>
        <end position="19"/>
    </location>
</feature>
<reference evidence="4 5" key="1">
    <citation type="submission" date="2015-09" db="EMBL/GenBank/DDBJ databases">
        <title>Host preference determinants of Valsa canker pathogens revealed by comparative genomics.</title>
        <authorList>
            <person name="Yin Z."/>
            <person name="Huang L."/>
        </authorList>
    </citation>
    <scope>NUCLEOTIDE SEQUENCE [LARGE SCALE GENOMIC DNA]</scope>
    <source>
        <strain evidence="4 5">03-1</strain>
    </source>
</reference>
<evidence type="ECO:0000256" key="3">
    <source>
        <dbReference type="SAM" id="SignalP"/>
    </source>
</evidence>
<name>A0A423W0L6_9PEZI</name>
<evidence type="ECO:0000313" key="5">
    <source>
        <dbReference type="Proteomes" id="UP000283895"/>
    </source>
</evidence>
<dbReference type="STRING" id="356882.A0A423W0L6"/>
<protein>
    <submittedName>
        <fullName evidence="4">Uncharacterized protein</fullName>
    </submittedName>
</protein>
<comment type="caution">
    <text evidence="4">The sequence shown here is derived from an EMBL/GenBank/DDBJ whole genome shotgun (WGS) entry which is preliminary data.</text>
</comment>
<proteinExistence type="predicted"/>
<keyword evidence="3" id="KW-0732">Signal</keyword>
<feature type="transmembrane region" description="Helical" evidence="2">
    <location>
        <begin position="245"/>
        <end position="267"/>
    </location>
</feature>
<keyword evidence="2" id="KW-0812">Transmembrane</keyword>
<sequence length="492" mass="50237">MRLVYTLSALGLLVGHVLSQQWGEMEGVPDLSRRIFYEAFAHPPSLAKRDGDCGTDQHPCSDINSTSCCPNTDYCIVNETTYEPFCCPLGSTCGQSCHTDAYYSKITTTTTKSSKPTVETVFACVGRKCINTNYLCAESFGGGCCPYDADCASGGNCLVPSTSSSSLAISTIVSEIPAGCSIQGQTSCTIGGGGCCDSGYTCTQVSSQAMCARASSTSTTTFVTPTASGVTVEHTSQGLSTGAKAGIAVGVIVAAALITGALTWLFIRRRASGRSTTTGQEMRSGIGGGGPDGPHEADGHGQGYGFSPRAAYQRRGSGQVMSETGYAPSSTHMTSRSGGTLPGLTSDYFGAAAGRGPYSTDRPGETTTTPEYLAQPVRADGQTPHGPGDIVGPVEIGGGGSVKEKDGRPRLPSQTGSSEGAGSELDGTGTMVAVGARQQTMPISPVRESIAGLFELYGSEVVPVVEGGGGTVNTRAPQPLGTPGSELASGVM</sequence>
<accession>A0A423W0L6</accession>
<organism evidence="4 5">
    <name type="scientific">Cytospora schulzeri</name>
    <dbReference type="NCBI Taxonomy" id="448051"/>
    <lineage>
        <taxon>Eukaryota</taxon>
        <taxon>Fungi</taxon>
        <taxon>Dikarya</taxon>
        <taxon>Ascomycota</taxon>
        <taxon>Pezizomycotina</taxon>
        <taxon>Sordariomycetes</taxon>
        <taxon>Sordariomycetidae</taxon>
        <taxon>Diaporthales</taxon>
        <taxon>Cytosporaceae</taxon>
        <taxon>Cytospora</taxon>
    </lineage>
</organism>
<evidence type="ECO:0000256" key="2">
    <source>
        <dbReference type="SAM" id="Phobius"/>
    </source>
</evidence>
<dbReference type="AlphaFoldDB" id="A0A423W0L6"/>
<evidence type="ECO:0000313" key="4">
    <source>
        <dbReference type="EMBL" id="ROV96827.1"/>
    </source>
</evidence>
<dbReference type="EMBL" id="LKEA01000031">
    <property type="protein sequence ID" value="ROV96827.1"/>
    <property type="molecule type" value="Genomic_DNA"/>
</dbReference>
<gene>
    <name evidence="4" type="ORF">VMCG_07923</name>
</gene>
<feature type="region of interest" description="Disordered" evidence="1">
    <location>
        <begin position="273"/>
        <end position="426"/>
    </location>
</feature>
<keyword evidence="2" id="KW-1133">Transmembrane helix</keyword>
<keyword evidence="2" id="KW-0472">Membrane</keyword>
<keyword evidence="5" id="KW-1185">Reference proteome</keyword>
<feature type="region of interest" description="Disordered" evidence="1">
    <location>
        <begin position="473"/>
        <end position="492"/>
    </location>
</feature>